<dbReference type="SUPFAM" id="SSF56037">
    <property type="entry name" value="PheT/TilS domain"/>
    <property type="match status" value="1"/>
</dbReference>
<dbReference type="AlphaFoldDB" id="A0A9D9IYZ6"/>
<dbReference type="InterPro" id="IPR012094">
    <property type="entry name" value="tRNA_Ile_lys_synt"/>
</dbReference>
<keyword evidence="3 8" id="KW-0436">Ligase</keyword>
<dbReference type="GO" id="GO:0005524">
    <property type="term" value="F:ATP binding"/>
    <property type="evidence" value="ECO:0007669"/>
    <property type="project" value="UniProtKB-UniRule"/>
</dbReference>
<dbReference type="EC" id="6.3.4.19" evidence="8"/>
<name>A0A9D9IYZ6_9BACT</name>
<comment type="subcellular location">
    <subcellularLocation>
        <location evidence="1 8">Cytoplasm</location>
    </subcellularLocation>
</comment>
<feature type="domain" description="Lysidine-tRNA(Ile) synthetase C-terminal" evidence="9">
    <location>
        <begin position="424"/>
        <end position="497"/>
    </location>
</feature>
<protein>
    <recommendedName>
        <fullName evidence="8">tRNA(Ile)-lysidine synthase</fullName>
        <ecNumber evidence="8">6.3.4.19</ecNumber>
    </recommendedName>
    <alternativeName>
        <fullName evidence="8">tRNA(Ile)-2-lysyl-cytidine synthase</fullName>
    </alternativeName>
    <alternativeName>
        <fullName evidence="8">tRNA(Ile)-lysidine synthetase</fullName>
    </alternativeName>
</protein>
<dbReference type="NCBIfam" id="TIGR02432">
    <property type="entry name" value="lysidine_TilS_N"/>
    <property type="match status" value="1"/>
</dbReference>
<dbReference type="Gene3D" id="3.40.50.620">
    <property type="entry name" value="HUPs"/>
    <property type="match status" value="1"/>
</dbReference>
<dbReference type="NCBIfam" id="TIGR02433">
    <property type="entry name" value="lysidine_TilS_C"/>
    <property type="match status" value="1"/>
</dbReference>
<dbReference type="PANTHER" id="PTHR43033">
    <property type="entry name" value="TRNA(ILE)-LYSIDINE SYNTHASE-RELATED"/>
    <property type="match status" value="1"/>
</dbReference>
<evidence type="ECO:0000256" key="6">
    <source>
        <dbReference type="ARBA" id="ARBA00022840"/>
    </source>
</evidence>
<evidence type="ECO:0000313" key="11">
    <source>
        <dbReference type="Proteomes" id="UP000823772"/>
    </source>
</evidence>
<dbReference type="EMBL" id="JADILY010000048">
    <property type="protein sequence ID" value="MBO8481364.1"/>
    <property type="molecule type" value="Genomic_DNA"/>
</dbReference>
<dbReference type="PANTHER" id="PTHR43033:SF1">
    <property type="entry name" value="TRNA(ILE)-LYSIDINE SYNTHASE-RELATED"/>
    <property type="match status" value="1"/>
</dbReference>
<reference evidence="10" key="2">
    <citation type="journal article" date="2021" name="PeerJ">
        <title>Extensive microbial diversity within the chicken gut microbiome revealed by metagenomics and culture.</title>
        <authorList>
            <person name="Gilroy R."/>
            <person name="Ravi A."/>
            <person name="Getino M."/>
            <person name="Pursley I."/>
            <person name="Horton D.L."/>
            <person name="Alikhan N.F."/>
            <person name="Baker D."/>
            <person name="Gharbi K."/>
            <person name="Hall N."/>
            <person name="Watson M."/>
            <person name="Adriaenssens E.M."/>
            <person name="Foster-Nyarko E."/>
            <person name="Jarju S."/>
            <person name="Secka A."/>
            <person name="Antonio M."/>
            <person name="Oren A."/>
            <person name="Chaudhuri R.R."/>
            <person name="La Ragione R."/>
            <person name="Hildebrand F."/>
            <person name="Pallen M.J."/>
        </authorList>
    </citation>
    <scope>NUCLEOTIDE SEQUENCE</scope>
    <source>
        <strain evidence="10">B3-2255</strain>
    </source>
</reference>
<sequence length="499" mass="55065">MADLQYRFNKNLSGLFGQDETCPRVLLAVSGGVDSMTMAEMASTCPYIAKSAVAHCNFSLRGEESDGDEALVRKWAEEHSLPFYRIRFDTVGYAGEKSLSVEMAARELRYAWFMDLLSKEGYDYVFVAHNMNDNAETLFLNLLRGTGIKGISGMKARSGRILRPMLIFSRHEIECFASAHSVQYRNDSTNFSSEYKRNRIRNEVFPILGKINPSFLKTLVSDMDYFSEVSALADRAVEDASRAAVFPVADVGSPACIAAYSVTVLKNSRLSSYSLFAVASRYGFASAQCRDMEKVLYADNDGCPTGKYFLSRSHFALADRGRLLFYPLCKVPVSLGGVAVQDEIDAGASDLSFRFFSREFSLKFLPSDSAELPFNTAGPRMERAGAGFSYAGVPDAGSAGAGHYGARLSAVSLYADADKVQFPVKIRQWRPSDRMRPFGMKGWKKLSDIFSDAKIPLVEKHTLPVIEDASGAVVAIAGLKSSEDFRVTEKTRRVLVIVS</sequence>
<evidence type="ECO:0000256" key="7">
    <source>
        <dbReference type="ARBA" id="ARBA00048539"/>
    </source>
</evidence>
<organism evidence="10 11">
    <name type="scientific">Candidatus Merdivivens faecigallinarum</name>
    <dbReference type="NCBI Taxonomy" id="2840871"/>
    <lineage>
        <taxon>Bacteria</taxon>
        <taxon>Pseudomonadati</taxon>
        <taxon>Bacteroidota</taxon>
        <taxon>Bacteroidia</taxon>
        <taxon>Bacteroidales</taxon>
        <taxon>Muribaculaceae</taxon>
        <taxon>Muribaculaceae incertae sedis</taxon>
        <taxon>Candidatus Merdivivens</taxon>
    </lineage>
</organism>
<dbReference type="SMART" id="SM00977">
    <property type="entry name" value="TilS_C"/>
    <property type="match status" value="1"/>
</dbReference>
<evidence type="ECO:0000259" key="9">
    <source>
        <dbReference type="SMART" id="SM00977"/>
    </source>
</evidence>
<dbReference type="GO" id="GO:0005737">
    <property type="term" value="C:cytoplasm"/>
    <property type="evidence" value="ECO:0007669"/>
    <property type="project" value="UniProtKB-SubCell"/>
</dbReference>
<accession>A0A9D9IYZ6</accession>
<evidence type="ECO:0000256" key="2">
    <source>
        <dbReference type="ARBA" id="ARBA00022490"/>
    </source>
</evidence>
<dbReference type="InterPro" id="IPR012796">
    <property type="entry name" value="Lysidine-tRNA-synth_C"/>
</dbReference>
<evidence type="ECO:0000256" key="3">
    <source>
        <dbReference type="ARBA" id="ARBA00022598"/>
    </source>
</evidence>
<evidence type="ECO:0000256" key="4">
    <source>
        <dbReference type="ARBA" id="ARBA00022694"/>
    </source>
</evidence>
<dbReference type="SUPFAM" id="SSF52402">
    <property type="entry name" value="Adenine nucleotide alpha hydrolases-like"/>
    <property type="match status" value="1"/>
</dbReference>
<dbReference type="Pfam" id="PF11734">
    <property type="entry name" value="TilS_C"/>
    <property type="match status" value="1"/>
</dbReference>
<evidence type="ECO:0000313" key="10">
    <source>
        <dbReference type="EMBL" id="MBO8481364.1"/>
    </source>
</evidence>
<reference evidence="10" key="1">
    <citation type="submission" date="2020-10" db="EMBL/GenBank/DDBJ databases">
        <authorList>
            <person name="Gilroy R."/>
        </authorList>
    </citation>
    <scope>NUCLEOTIDE SEQUENCE</scope>
    <source>
        <strain evidence="10">B3-2255</strain>
    </source>
</reference>
<evidence type="ECO:0000256" key="1">
    <source>
        <dbReference type="ARBA" id="ARBA00004496"/>
    </source>
</evidence>
<dbReference type="InterPro" id="IPR014729">
    <property type="entry name" value="Rossmann-like_a/b/a_fold"/>
</dbReference>
<dbReference type="InterPro" id="IPR011063">
    <property type="entry name" value="TilS/TtcA_N"/>
</dbReference>
<dbReference type="HAMAP" id="MF_01161">
    <property type="entry name" value="tRNA_Ile_lys_synt"/>
    <property type="match status" value="1"/>
</dbReference>
<proteinExistence type="inferred from homology"/>
<dbReference type="CDD" id="cd01992">
    <property type="entry name" value="TilS_N"/>
    <property type="match status" value="1"/>
</dbReference>
<dbReference type="GO" id="GO:0032267">
    <property type="term" value="F:tRNA(Ile)-lysidine synthase activity"/>
    <property type="evidence" value="ECO:0007669"/>
    <property type="project" value="UniProtKB-EC"/>
</dbReference>
<evidence type="ECO:0000256" key="5">
    <source>
        <dbReference type="ARBA" id="ARBA00022741"/>
    </source>
</evidence>
<evidence type="ECO:0000256" key="8">
    <source>
        <dbReference type="HAMAP-Rule" id="MF_01161"/>
    </source>
</evidence>
<keyword evidence="6 8" id="KW-0067">ATP-binding</keyword>
<dbReference type="Proteomes" id="UP000823772">
    <property type="component" value="Unassembled WGS sequence"/>
</dbReference>
<comment type="caution">
    <text evidence="10">The sequence shown here is derived from an EMBL/GenBank/DDBJ whole genome shotgun (WGS) entry which is preliminary data.</text>
</comment>
<comment type="function">
    <text evidence="8">Ligates lysine onto the cytidine present at position 34 of the AUA codon-specific tRNA(Ile) that contains the anticodon CAU, in an ATP-dependent manner. Cytidine is converted to lysidine, thus changing the amino acid specificity of the tRNA from methionine to isoleucine.</text>
</comment>
<gene>
    <name evidence="8 10" type="primary">tilS</name>
    <name evidence="10" type="ORF">IAC87_02320</name>
</gene>
<feature type="binding site" evidence="8">
    <location>
        <begin position="30"/>
        <end position="35"/>
    </location>
    <ligand>
        <name>ATP</name>
        <dbReference type="ChEBI" id="CHEBI:30616"/>
    </ligand>
</feature>
<dbReference type="InterPro" id="IPR012795">
    <property type="entry name" value="tRNA_Ile_lys_synt_N"/>
</dbReference>
<dbReference type="GO" id="GO:0006400">
    <property type="term" value="P:tRNA modification"/>
    <property type="evidence" value="ECO:0007669"/>
    <property type="project" value="UniProtKB-UniRule"/>
</dbReference>
<comment type="catalytic activity">
    <reaction evidence="7 8">
        <text>cytidine(34) in tRNA(Ile2) + L-lysine + ATP = lysidine(34) in tRNA(Ile2) + AMP + diphosphate + H(+)</text>
        <dbReference type="Rhea" id="RHEA:43744"/>
        <dbReference type="Rhea" id="RHEA-COMP:10625"/>
        <dbReference type="Rhea" id="RHEA-COMP:10670"/>
        <dbReference type="ChEBI" id="CHEBI:15378"/>
        <dbReference type="ChEBI" id="CHEBI:30616"/>
        <dbReference type="ChEBI" id="CHEBI:32551"/>
        <dbReference type="ChEBI" id="CHEBI:33019"/>
        <dbReference type="ChEBI" id="CHEBI:82748"/>
        <dbReference type="ChEBI" id="CHEBI:83665"/>
        <dbReference type="ChEBI" id="CHEBI:456215"/>
        <dbReference type="EC" id="6.3.4.19"/>
    </reaction>
</comment>
<comment type="domain">
    <text evidence="8">The N-terminal region contains the highly conserved SGGXDS motif, predicted to be a P-loop motif involved in ATP binding.</text>
</comment>
<keyword evidence="5 8" id="KW-0547">Nucleotide-binding</keyword>
<keyword evidence="4 8" id="KW-0819">tRNA processing</keyword>
<dbReference type="Pfam" id="PF01171">
    <property type="entry name" value="ATP_bind_3"/>
    <property type="match status" value="1"/>
</dbReference>
<comment type="similarity">
    <text evidence="8">Belongs to the tRNA(Ile)-lysidine synthase family.</text>
</comment>
<keyword evidence="2 8" id="KW-0963">Cytoplasm</keyword>